<dbReference type="PROSITE" id="PS51257">
    <property type="entry name" value="PROKAR_LIPOPROTEIN"/>
    <property type="match status" value="1"/>
</dbReference>
<gene>
    <name evidence="3" type="ORF">HMPREF3182_00621</name>
</gene>
<evidence type="ECO:0000259" key="2">
    <source>
        <dbReference type="PROSITE" id="PS51272"/>
    </source>
</evidence>
<feature type="chain" id="PRO_5039232435" description="SLH domain-containing protein" evidence="1">
    <location>
        <begin position="25"/>
        <end position="367"/>
    </location>
</feature>
<dbReference type="AlphaFoldDB" id="A0A134CIE0"/>
<dbReference type="InterPro" id="IPR001119">
    <property type="entry name" value="SLH_dom"/>
</dbReference>
<comment type="caution">
    <text evidence="3">The sequence shown here is derived from an EMBL/GenBank/DDBJ whole genome shotgun (WGS) entry which is preliminary data.</text>
</comment>
<dbReference type="STRING" id="1588748.HMPREF3182_00621"/>
<feature type="signal peptide" evidence="1">
    <location>
        <begin position="1"/>
        <end position="24"/>
    </location>
</feature>
<dbReference type="Pfam" id="PF00395">
    <property type="entry name" value="SLH"/>
    <property type="match status" value="1"/>
</dbReference>
<protein>
    <recommendedName>
        <fullName evidence="2">SLH domain-containing protein</fullName>
    </recommendedName>
</protein>
<evidence type="ECO:0000313" key="4">
    <source>
        <dbReference type="Proteomes" id="UP000070160"/>
    </source>
</evidence>
<evidence type="ECO:0000313" key="3">
    <source>
        <dbReference type="EMBL" id="KXB91887.1"/>
    </source>
</evidence>
<keyword evidence="1" id="KW-0732">Signal</keyword>
<dbReference type="RefSeq" id="WP_007392227.1">
    <property type="nucleotide sequence ID" value="NZ_KQ960940.1"/>
</dbReference>
<dbReference type="PROSITE" id="PS51272">
    <property type="entry name" value="SLH"/>
    <property type="match status" value="1"/>
</dbReference>
<dbReference type="Proteomes" id="UP000070160">
    <property type="component" value="Unassembled WGS sequence"/>
</dbReference>
<accession>A0A134CIE0</accession>
<organism evidence="3 4">
    <name type="scientific">Megasphaera hutchinsoni</name>
    <dbReference type="NCBI Taxonomy" id="1588748"/>
    <lineage>
        <taxon>Bacteria</taxon>
        <taxon>Bacillati</taxon>
        <taxon>Bacillota</taxon>
        <taxon>Negativicutes</taxon>
        <taxon>Veillonellales</taxon>
        <taxon>Veillonellaceae</taxon>
        <taxon>Megasphaera</taxon>
    </lineage>
</organism>
<dbReference type="PATRIC" id="fig|1588748.3.peg.590"/>
<reference evidence="4" key="1">
    <citation type="submission" date="2016-01" db="EMBL/GenBank/DDBJ databases">
        <authorList>
            <person name="Mitreva M."/>
            <person name="Pepin K.H."/>
            <person name="Mihindukulasuriya K.A."/>
            <person name="Fulton R."/>
            <person name="Fronick C."/>
            <person name="O'Laughlin M."/>
            <person name="Miner T."/>
            <person name="Herter B."/>
            <person name="Rosa B.A."/>
            <person name="Cordes M."/>
            <person name="Tomlinson C."/>
            <person name="Wollam A."/>
            <person name="Palsikar V.B."/>
            <person name="Mardis E.R."/>
            <person name="Wilson R.K."/>
        </authorList>
    </citation>
    <scope>NUCLEOTIDE SEQUENCE [LARGE SCALE GENOMIC DNA]</scope>
    <source>
        <strain evidence="4">KA00182</strain>
    </source>
</reference>
<keyword evidence="4" id="KW-1185">Reference proteome</keyword>
<proteinExistence type="predicted"/>
<evidence type="ECO:0000256" key="1">
    <source>
        <dbReference type="SAM" id="SignalP"/>
    </source>
</evidence>
<sequence length="367" mass="42151">MMKAIMRRICLMSMVMTLGMGCMQGDIMGKSPESTLAIESFYQHKFIQGRGEAFHPNEYITREGLATILARMIGSPVGRMHSYKDVKGRWSEQAIATVQQKKIMTGTKTRLFYPERRISRQQFAIILYNYMKYQKWDVSRQGKRYRDDKQIEAKAKRAVYAVATYDIMPMTKESFLPRAWVTRKEAVMWLHRLYVQEEARMKQAHTTNLMETSGVKGIVPASAKGVVPVVVEEKQIEQAVFAILEKEYGSIKAFSEDGVLYWQGDILHVRMKSTVHREAVQRCVAVMPQTMAVRVTVQAAQYSTVDYQRLIEKAKQVYIAHNPQGKVQDARINYIQEKIVFKMKGMSTETRQALQDAVGNVLLLIVI</sequence>
<feature type="domain" description="SLH" evidence="2">
    <location>
        <begin position="78"/>
        <end position="141"/>
    </location>
</feature>
<dbReference type="EMBL" id="LSDT01000025">
    <property type="protein sequence ID" value="KXB91887.1"/>
    <property type="molecule type" value="Genomic_DNA"/>
</dbReference>
<name>A0A134CIE0_9FIRM</name>